<feature type="region of interest" description="Disordered" evidence="1">
    <location>
        <begin position="1"/>
        <end position="53"/>
    </location>
</feature>
<evidence type="ECO:0000313" key="3">
    <source>
        <dbReference type="Proteomes" id="UP001213000"/>
    </source>
</evidence>
<dbReference type="AlphaFoldDB" id="A0AAD5YKV3"/>
<organism evidence="2 3">
    <name type="scientific">Leucocoprinus birnbaumii</name>
    <dbReference type="NCBI Taxonomy" id="56174"/>
    <lineage>
        <taxon>Eukaryota</taxon>
        <taxon>Fungi</taxon>
        <taxon>Dikarya</taxon>
        <taxon>Basidiomycota</taxon>
        <taxon>Agaricomycotina</taxon>
        <taxon>Agaricomycetes</taxon>
        <taxon>Agaricomycetidae</taxon>
        <taxon>Agaricales</taxon>
        <taxon>Agaricineae</taxon>
        <taxon>Agaricaceae</taxon>
        <taxon>Leucocoprinus</taxon>
    </lineage>
</organism>
<accession>A0AAD5YKV3</accession>
<dbReference type="Proteomes" id="UP001213000">
    <property type="component" value="Unassembled WGS sequence"/>
</dbReference>
<feature type="compositionally biased region" description="Polar residues" evidence="1">
    <location>
        <begin position="232"/>
        <end position="243"/>
    </location>
</feature>
<proteinExistence type="predicted"/>
<gene>
    <name evidence="2" type="ORF">NP233_g11965</name>
</gene>
<comment type="caution">
    <text evidence="2">The sequence shown here is derived from an EMBL/GenBank/DDBJ whole genome shotgun (WGS) entry which is preliminary data.</text>
</comment>
<protein>
    <submittedName>
        <fullName evidence="2">Uncharacterized protein</fullName>
    </submittedName>
</protein>
<feature type="compositionally biased region" description="Polar residues" evidence="1">
    <location>
        <begin position="1"/>
        <end position="15"/>
    </location>
</feature>
<sequence>MTYPESVTESDSSAPSEHESDSGSESARLSPTHPSYFPPVRKGPDHVPQAKNPHTNKFFMRTELNIINSATHQALVSSGNEPYAQVLYEAQLTQAELRAFSSAYRLLCGILDKKLSPASNAADVSVPHHLATLTPSLNPLVLDTATITFASPPAAKLGLVKLEPKSSPIKLKAKPSSTLTAPYLNHPSKPTSTFVHPKPLLNFLPVKAEVSEPSQSLVPSSQSPSPLRVSVKCQSQSPPSSLRPTKRQRIAVLTPTTAPSPGHGGQVRRPQPHCPAVKPERRAVAHWSYHPGTTR</sequence>
<evidence type="ECO:0000256" key="1">
    <source>
        <dbReference type="SAM" id="MobiDB-lite"/>
    </source>
</evidence>
<evidence type="ECO:0000313" key="2">
    <source>
        <dbReference type="EMBL" id="KAJ3556477.1"/>
    </source>
</evidence>
<feature type="compositionally biased region" description="Polar residues" evidence="1">
    <location>
        <begin position="23"/>
        <end position="33"/>
    </location>
</feature>
<reference evidence="2" key="1">
    <citation type="submission" date="2022-07" db="EMBL/GenBank/DDBJ databases">
        <title>Genome Sequence of Leucocoprinus birnbaumii.</title>
        <authorList>
            <person name="Buettner E."/>
        </authorList>
    </citation>
    <scope>NUCLEOTIDE SEQUENCE</scope>
    <source>
        <strain evidence="2">VT141</strain>
    </source>
</reference>
<keyword evidence="3" id="KW-1185">Reference proteome</keyword>
<feature type="compositionally biased region" description="Low complexity" evidence="1">
    <location>
        <begin position="214"/>
        <end position="231"/>
    </location>
</feature>
<feature type="region of interest" description="Disordered" evidence="1">
    <location>
        <begin position="171"/>
        <end position="191"/>
    </location>
</feature>
<name>A0AAD5YKV3_9AGAR</name>
<dbReference type="EMBL" id="JANIEX010001573">
    <property type="protein sequence ID" value="KAJ3556477.1"/>
    <property type="molecule type" value="Genomic_DNA"/>
</dbReference>
<feature type="region of interest" description="Disordered" evidence="1">
    <location>
        <begin position="214"/>
        <end position="295"/>
    </location>
</feature>